<dbReference type="Proteomes" id="UP000588604">
    <property type="component" value="Unassembled WGS sequence"/>
</dbReference>
<dbReference type="AlphaFoldDB" id="A0A841MKG6"/>
<evidence type="ECO:0000313" key="2">
    <source>
        <dbReference type="Proteomes" id="UP000588604"/>
    </source>
</evidence>
<dbReference type="PROSITE" id="PS51257">
    <property type="entry name" value="PROKAR_LIPOPROTEIN"/>
    <property type="match status" value="1"/>
</dbReference>
<keyword evidence="2" id="KW-1185">Reference proteome</keyword>
<protein>
    <recommendedName>
        <fullName evidence="3">Lipoprotein</fullName>
    </recommendedName>
</protein>
<accession>A0A841MKG6</accession>
<evidence type="ECO:0000313" key="1">
    <source>
        <dbReference type="EMBL" id="MBB6325859.1"/>
    </source>
</evidence>
<dbReference type="EMBL" id="JACIJO010000001">
    <property type="protein sequence ID" value="MBB6325859.1"/>
    <property type="molecule type" value="Genomic_DNA"/>
</dbReference>
<dbReference type="RefSeq" id="WP_184494429.1">
    <property type="nucleotide sequence ID" value="NZ_JACIJO010000001.1"/>
</dbReference>
<sequence>MKNAFLLRIRFLFLGVFLLLTYSCKTDEGPVTVLEGSYLHVFSGSDESSGRVMTFSQEGKVKLEAFRNFNDPDKRCLMSFKEGNYQWVGEELTIHWTTSFGPDLTKPLDDEVCVPKEALISNFDPSVAVSKASFKYDRKKNTFILEYPCNDTFGNCVGPLKYVFYRD</sequence>
<evidence type="ECO:0008006" key="3">
    <source>
        <dbReference type="Google" id="ProtNLM"/>
    </source>
</evidence>
<comment type="caution">
    <text evidence="1">The sequence shown here is derived from an EMBL/GenBank/DDBJ whole genome shotgun (WGS) entry which is preliminary data.</text>
</comment>
<reference evidence="1 2" key="1">
    <citation type="submission" date="2020-08" db="EMBL/GenBank/DDBJ databases">
        <title>Genomic Encyclopedia of Type Strains, Phase IV (KMG-IV): sequencing the most valuable type-strain genomes for metagenomic binning, comparative biology and taxonomic classification.</title>
        <authorList>
            <person name="Goeker M."/>
        </authorList>
    </citation>
    <scope>NUCLEOTIDE SEQUENCE [LARGE SCALE GENOMIC DNA]</scope>
    <source>
        <strain evidence="1 2">DSM 102044</strain>
    </source>
</reference>
<gene>
    <name evidence="1" type="ORF">FHS59_001474</name>
</gene>
<name>A0A841MKG6_9BACT</name>
<proteinExistence type="predicted"/>
<organism evidence="1 2">
    <name type="scientific">Algoriphagus iocasae</name>
    <dbReference type="NCBI Taxonomy" id="1836499"/>
    <lineage>
        <taxon>Bacteria</taxon>
        <taxon>Pseudomonadati</taxon>
        <taxon>Bacteroidota</taxon>
        <taxon>Cytophagia</taxon>
        <taxon>Cytophagales</taxon>
        <taxon>Cyclobacteriaceae</taxon>
        <taxon>Algoriphagus</taxon>
    </lineage>
</organism>